<dbReference type="KEGG" id="slx:SLAV_05925"/>
<dbReference type="EMBL" id="CP024985">
    <property type="protein sequence ID" value="ATZ23090.1"/>
    <property type="molecule type" value="Genomic_DNA"/>
</dbReference>
<gene>
    <name evidence="6" type="primary">afsK7</name>
    <name evidence="6" type="ORF">SLAV_05925</name>
</gene>
<evidence type="ECO:0000256" key="2">
    <source>
        <dbReference type="ARBA" id="ARBA00022741"/>
    </source>
</evidence>
<dbReference type="SUPFAM" id="SSF56112">
    <property type="entry name" value="Protein kinase-like (PK-like)"/>
    <property type="match status" value="1"/>
</dbReference>
<dbReference type="PANTHER" id="PTHR43289">
    <property type="entry name" value="MITOGEN-ACTIVATED PROTEIN KINASE KINASE KINASE 20-RELATED"/>
    <property type="match status" value="1"/>
</dbReference>
<dbReference type="PROSITE" id="PS00107">
    <property type="entry name" value="PROTEIN_KINASE_ATP"/>
    <property type="match status" value="1"/>
</dbReference>
<keyword evidence="1 6" id="KW-0808">Transferase</keyword>
<dbReference type="AlphaFoldDB" id="A0A2K8PAE5"/>
<dbReference type="InterPro" id="IPR008271">
    <property type="entry name" value="Ser/Thr_kinase_AS"/>
</dbReference>
<name>A0A2K8PAE5_STRLA</name>
<dbReference type="InterPro" id="IPR011009">
    <property type="entry name" value="Kinase-like_dom_sf"/>
</dbReference>
<dbReference type="Gene3D" id="1.10.510.10">
    <property type="entry name" value="Transferase(Phosphotransferase) domain 1"/>
    <property type="match status" value="1"/>
</dbReference>
<proteinExistence type="predicted"/>
<evidence type="ECO:0000256" key="4">
    <source>
        <dbReference type="ARBA" id="ARBA00022840"/>
    </source>
</evidence>
<evidence type="ECO:0000256" key="3">
    <source>
        <dbReference type="ARBA" id="ARBA00022777"/>
    </source>
</evidence>
<evidence type="ECO:0000256" key="1">
    <source>
        <dbReference type="ARBA" id="ARBA00022679"/>
    </source>
</evidence>
<accession>A0A2K8PAE5</accession>
<evidence type="ECO:0000313" key="6">
    <source>
        <dbReference type="EMBL" id="ATZ23090.1"/>
    </source>
</evidence>
<dbReference type="Gene3D" id="3.30.200.20">
    <property type="entry name" value="Phosphorylase Kinase, domain 1"/>
    <property type="match status" value="1"/>
</dbReference>
<dbReference type="Proteomes" id="UP000231791">
    <property type="component" value="Chromosome"/>
</dbReference>
<organism evidence="6 7">
    <name type="scientific">Streptomyces lavendulae subsp. lavendulae</name>
    <dbReference type="NCBI Taxonomy" id="58340"/>
    <lineage>
        <taxon>Bacteria</taxon>
        <taxon>Bacillati</taxon>
        <taxon>Actinomycetota</taxon>
        <taxon>Actinomycetes</taxon>
        <taxon>Kitasatosporales</taxon>
        <taxon>Streptomycetaceae</taxon>
        <taxon>Streptomyces</taxon>
    </lineage>
</organism>
<reference evidence="6 7" key="1">
    <citation type="submission" date="2017-11" db="EMBL/GenBank/DDBJ databases">
        <title>Complete genome sequence of Streptomyces lavendulae subsp. lavendulae CCM 3239 (formerly 'Streptomyces aureofaciens CCM 3239'), the producer of the angucycline-type antibiotic auricin.</title>
        <authorList>
            <person name="Busche T."/>
            <person name="Novakova R."/>
            <person name="Al'Dilaimi A."/>
            <person name="Homerova D."/>
            <person name="Feckova L."/>
            <person name="Rezuchova B."/>
            <person name="Mingyar E."/>
            <person name="Csolleiova D."/>
            <person name="Bekeova C."/>
            <person name="Winkler A."/>
            <person name="Sevcikova B."/>
            <person name="Kalinowski J."/>
            <person name="Kormanec J."/>
            <person name="Ruckert C."/>
        </authorList>
    </citation>
    <scope>NUCLEOTIDE SEQUENCE [LARGE SCALE GENOMIC DNA]</scope>
    <source>
        <strain evidence="6 7">CCM 3239</strain>
    </source>
</reference>
<evidence type="ECO:0000313" key="7">
    <source>
        <dbReference type="Proteomes" id="UP000231791"/>
    </source>
</evidence>
<dbReference type="PROSITE" id="PS50011">
    <property type="entry name" value="PROTEIN_KINASE_DOM"/>
    <property type="match status" value="1"/>
</dbReference>
<sequence>MSSVISPLLSGDPVQIASYRLIGRLGSGGMGTVYAALDDQARRVALKVVHPQFAADPQFRARFHREATVLRRVSGPCLVPFVDADPTADIPWLVTEYVPGPTLHEHLVTHGPLSGVQLNLFAAGTAAALAAVHAAKVVHRDLKPANVILSPHGPRVLDFGIAHVTDGTAVTRTGVTTGTPGWISPEQYRDGTTDSLGDVFAWGALVAYAATGRPVFGTGAPDVVAYRVLSEEPDLEGVPQDLRAVIASCLAKKPSQRLPAKDLARTTSDLLGSAATQILPAPEQPAAVHELIATQWRIPTVEDPAWSTGTQRRPTRRGVWVRRGAFIASTAAVGALCAALLGLLPSDASPTAPSDGATTSAPLARADDRPPVPEPSNSTPAPTAVADKPSPTPASSVPRLTRTEVHTIAPWAVGGSAPAKGIVVTEDLVGACWSSSTKTQRTDAWRCTADSTILDPCFAPDVGPEHPVLLCMGADPNLMRRLTLTETLPGNNFHIPGGPVPTPLIIELANGKTCAFAGGATDSLAGQRLNYFCDGGGSVYGDPDQDHPLWTAAYRAEQANTTINTPIKAAYQ</sequence>
<dbReference type="EC" id="2.7.11.1" evidence="6"/>
<feature type="compositionally biased region" description="Polar residues" evidence="5">
    <location>
        <begin position="349"/>
        <end position="361"/>
    </location>
</feature>
<dbReference type="GO" id="GO:0004674">
    <property type="term" value="F:protein serine/threonine kinase activity"/>
    <property type="evidence" value="ECO:0007669"/>
    <property type="project" value="UniProtKB-EC"/>
</dbReference>
<keyword evidence="4" id="KW-0067">ATP-binding</keyword>
<evidence type="ECO:0000256" key="5">
    <source>
        <dbReference type="SAM" id="MobiDB-lite"/>
    </source>
</evidence>
<keyword evidence="7" id="KW-1185">Reference proteome</keyword>
<protein>
    <submittedName>
        <fullName evidence="6">Serine/threonine-protein kinase AfsK</fullName>
        <ecNumber evidence="6">2.7.11.1</ecNumber>
    </submittedName>
</protein>
<dbReference type="InterPro" id="IPR017441">
    <property type="entry name" value="Protein_kinase_ATP_BS"/>
</dbReference>
<dbReference type="PROSITE" id="PS00108">
    <property type="entry name" value="PROTEIN_KINASE_ST"/>
    <property type="match status" value="1"/>
</dbReference>
<dbReference type="GO" id="GO:0005524">
    <property type="term" value="F:ATP binding"/>
    <property type="evidence" value="ECO:0007669"/>
    <property type="project" value="UniProtKB-UniRule"/>
</dbReference>
<dbReference type="CDD" id="cd14014">
    <property type="entry name" value="STKc_PknB_like"/>
    <property type="match status" value="1"/>
</dbReference>
<keyword evidence="3 6" id="KW-0418">Kinase</keyword>
<dbReference type="Pfam" id="PF00069">
    <property type="entry name" value="Pkinase"/>
    <property type="match status" value="1"/>
</dbReference>
<dbReference type="InterPro" id="IPR000719">
    <property type="entry name" value="Prot_kinase_dom"/>
</dbReference>
<keyword evidence="2" id="KW-0547">Nucleotide-binding</keyword>
<feature type="region of interest" description="Disordered" evidence="5">
    <location>
        <begin position="349"/>
        <end position="401"/>
    </location>
</feature>
<dbReference type="PANTHER" id="PTHR43289:SF34">
    <property type="entry name" value="SERINE_THREONINE-PROTEIN KINASE YBDM-RELATED"/>
    <property type="match status" value="1"/>
</dbReference>
<dbReference type="SMART" id="SM00220">
    <property type="entry name" value="S_TKc"/>
    <property type="match status" value="1"/>
</dbReference>